<gene>
    <name evidence="2" type="ORF">SAMN02745126_05935</name>
</gene>
<dbReference type="Pfam" id="PF08448">
    <property type="entry name" value="PAS_4"/>
    <property type="match status" value="1"/>
</dbReference>
<accession>A0A1T4TB73</accession>
<dbReference type="Proteomes" id="UP000190092">
    <property type="component" value="Unassembled WGS sequence"/>
</dbReference>
<evidence type="ECO:0000259" key="1">
    <source>
        <dbReference type="PROSITE" id="PS50113"/>
    </source>
</evidence>
<dbReference type="EMBL" id="FUWJ01000015">
    <property type="protein sequence ID" value="SKA37653.1"/>
    <property type="molecule type" value="Genomic_DNA"/>
</dbReference>
<organism evidence="2 3">
    <name type="scientific">Enhydrobacter aerosaccus</name>
    <dbReference type="NCBI Taxonomy" id="225324"/>
    <lineage>
        <taxon>Bacteria</taxon>
        <taxon>Pseudomonadati</taxon>
        <taxon>Pseudomonadota</taxon>
        <taxon>Alphaproteobacteria</taxon>
        <taxon>Hyphomicrobiales</taxon>
        <taxon>Enhydrobacter</taxon>
    </lineage>
</organism>
<evidence type="ECO:0000313" key="3">
    <source>
        <dbReference type="Proteomes" id="UP000190092"/>
    </source>
</evidence>
<dbReference type="RefSeq" id="WP_085937674.1">
    <property type="nucleotide sequence ID" value="NZ_FUWJ01000015.1"/>
</dbReference>
<dbReference type="Gene3D" id="3.30.450.20">
    <property type="entry name" value="PAS domain"/>
    <property type="match status" value="1"/>
</dbReference>
<dbReference type="PROSITE" id="PS50113">
    <property type="entry name" value="PAC"/>
    <property type="match status" value="1"/>
</dbReference>
<dbReference type="InterPro" id="IPR000700">
    <property type="entry name" value="PAS-assoc_C"/>
</dbReference>
<dbReference type="InterPro" id="IPR013656">
    <property type="entry name" value="PAS_4"/>
</dbReference>
<reference evidence="3" key="1">
    <citation type="submission" date="2017-02" db="EMBL/GenBank/DDBJ databases">
        <authorList>
            <person name="Varghese N."/>
            <person name="Submissions S."/>
        </authorList>
    </citation>
    <scope>NUCLEOTIDE SEQUENCE [LARGE SCALE GENOMIC DNA]</scope>
    <source>
        <strain evidence="3">ATCC 27094</strain>
    </source>
</reference>
<name>A0A1T4TB73_9HYPH</name>
<evidence type="ECO:0000313" key="2">
    <source>
        <dbReference type="EMBL" id="SKA37653.1"/>
    </source>
</evidence>
<protein>
    <submittedName>
        <fullName evidence="2">PAS fold-containing protein</fullName>
    </submittedName>
</protein>
<feature type="domain" description="PAC" evidence="1">
    <location>
        <begin position="150"/>
        <end position="204"/>
    </location>
</feature>
<proteinExistence type="predicted"/>
<dbReference type="AlphaFoldDB" id="A0A1T4TB73"/>
<sequence length="204" mass="22957">MQRFVLRRNIQRYQELLGRETDAAKRQTMARLLIAAERDLAMMDATTEGVEPQAAFRSRTFSAEAARCIAEFEQRYAPSGKLYLLLDPGPGLPILDASDAYATATMTVRSEMRGRPLFEVFPDNPADPMADGVANLYASLRTAAQTRRPHVMPIQRYDVRDGTGTFVERHWRPTNSPMLDGEGRLGALLHYVEDVTQEVRARSP</sequence>
<dbReference type="STRING" id="225324.SAMN02745126_05935"/>
<dbReference type="OrthoDB" id="7466251at2"/>
<keyword evidence="3" id="KW-1185">Reference proteome</keyword>